<dbReference type="AlphaFoldDB" id="G0N2J0"/>
<dbReference type="OrthoDB" id="5873028at2759"/>
<sequence length="442" mass="49031">MAYGGKKQGVISGSIIFNNKEYVEIFDQNFKYLYGEVDDLFVAYGTWVEYDVVDSPKIHPKNCLKRAININMDLDKRNSKAPTTDEFGKKLMNVRDFNKVDYFQFDSQGDGNLTHKSTIRRNFTNDSYYNKYYGEVILARDSKNRLIEHDINELDVMMTFIPSDRYKGSGPHWEVTHFIHLGKMYSINGYLSIRGFVLRGPGGVVRNRRDVYIPPDALRPKNSAHPPVFTPTFNQPDTPKPLKGDFEEPKPKVTEKVGLNQTKITDDAGWGHKGFGEEEGKLESKGAGFGSIGSFGKSPVTPPYTPRGLSSKGPGAFGSFSGNQSKDSGFSPEIVKGSPGFESPKKQATPVVRPTRPMGFGASNGNAGGGGGFKMSVFDTPQKSDSKPASDPFDSPQKKDKEEDWGDSVPTWRAPPSGLHRSGFTQRAKNTGLAQYSSYQFF</sequence>
<dbReference type="STRING" id="135651.G0N2J0"/>
<feature type="compositionally biased region" description="Basic and acidic residues" evidence="1">
    <location>
        <begin position="240"/>
        <end position="250"/>
    </location>
</feature>
<dbReference type="HOGENOM" id="CLU_619990_0_0_1"/>
<protein>
    <submittedName>
        <fullName evidence="2">Uncharacterized protein</fullName>
    </submittedName>
</protein>
<evidence type="ECO:0000313" key="3">
    <source>
        <dbReference type="Proteomes" id="UP000008068"/>
    </source>
</evidence>
<dbReference type="EMBL" id="GL379830">
    <property type="protein sequence ID" value="EGT50795.1"/>
    <property type="molecule type" value="Genomic_DNA"/>
</dbReference>
<evidence type="ECO:0000313" key="2">
    <source>
        <dbReference type="EMBL" id="EGT50795.1"/>
    </source>
</evidence>
<reference evidence="3" key="1">
    <citation type="submission" date="2011-07" db="EMBL/GenBank/DDBJ databases">
        <authorList>
            <consortium name="Caenorhabditis brenneri Sequencing and Analysis Consortium"/>
            <person name="Wilson R.K."/>
        </authorList>
    </citation>
    <scope>NUCLEOTIDE SEQUENCE [LARGE SCALE GENOMIC DNA]</scope>
    <source>
        <strain evidence="3">PB2801</strain>
    </source>
</reference>
<gene>
    <name evidence="2" type="ORF">CAEBREN_04178</name>
</gene>
<evidence type="ECO:0000256" key="1">
    <source>
        <dbReference type="SAM" id="MobiDB-lite"/>
    </source>
</evidence>
<dbReference type="Proteomes" id="UP000008068">
    <property type="component" value="Unassembled WGS sequence"/>
</dbReference>
<accession>G0N2J0</accession>
<dbReference type="InParanoid" id="G0N2J0"/>
<dbReference type="FunCoup" id="G0N2J0">
    <property type="interactions" value="479"/>
</dbReference>
<feature type="region of interest" description="Disordered" evidence="1">
    <location>
        <begin position="216"/>
        <end position="250"/>
    </location>
</feature>
<feature type="region of interest" description="Disordered" evidence="1">
    <location>
        <begin position="290"/>
        <end position="426"/>
    </location>
</feature>
<name>G0N2J0_CAEBE</name>
<dbReference type="eggNOG" id="ENOG502QTSK">
    <property type="taxonomic scope" value="Eukaryota"/>
</dbReference>
<organism evidence="3">
    <name type="scientific">Caenorhabditis brenneri</name>
    <name type="common">Nematode worm</name>
    <dbReference type="NCBI Taxonomy" id="135651"/>
    <lineage>
        <taxon>Eukaryota</taxon>
        <taxon>Metazoa</taxon>
        <taxon>Ecdysozoa</taxon>
        <taxon>Nematoda</taxon>
        <taxon>Chromadorea</taxon>
        <taxon>Rhabditida</taxon>
        <taxon>Rhabditina</taxon>
        <taxon>Rhabditomorpha</taxon>
        <taxon>Rhabditoidea</taxon>
        <taxon>Rhabditidae</taxon>
        <taxon>Peloderinae</taxon>
        <taxon>Caenorhabditis</taxon>
    </lineage>
</organism>
<keyword evidence="3" id="KW-1185">Reference proteome</keyword>
<proteinExistence type="predicted"/>